<dbReference type="InterPro" id="IPR002052">
    <property type="entry name" value="DNA_methylase_N6_adenine_CS"/>
</dbReference>
<sequence length="371" mass="40587">MSTIRWTEDDQPRAALWHSESDAPAPSRIAVVGDDITADAALKLARGGTTMLWRGDYHNGRQLLSAMTRRLDRQRTARRPDSPSFLEHRRTRAERARLQGRLVVELEADHSLALRRAPDVRAACRAAYGPPQGPMCVALSELAGVLGAHQWQIKGVPIAALGSRIHPRYGVFSPVRGEYIDLVAAAPLPRPLPATAFDLGTGTGVLAAILSRRGIPEVLGTDINDRAVDCARENMRRLGLQAGVRILEADLYPEGRADLIVCNPPWLPAAATSRLELGIYDPGSDMLHRFLDGLPAHLAPGGEGWLVISDLAEHLGLRTREELLERIDAAGLQILDRHDTAPRHPRAADAEDALHAARSREVTSLWRLAPR</sequence>
<dbReference type="Proteomes" id="UP000023067">
    <property type="component" value="Unassembled WGS sequence"/>
</dbReference>
<keyword evidence="3" id="KW-0808">Transferase</keyword>
<feature type="domain" description="Methyltransferase small" evidence="2">
    <location>
        <begin position="170"/>
        <end position="310"/>
    </location>
</feature>
<dbReference type="Pfam" id="PF05175">
    <property type="entry name" value="MTS"/>
    <property type="match status" value="1"/>
</dbReference>
<dbReference type="GO" id="GO:0003676">
    <property type="term" value="F:nucleic acid binding"/>
    <property type="evidence" value="ECO:0007669"/>
    <property type="project" value="InterPro"/>
</dbReference>
<organism evidence="3 4">
    <name type="scientific">Brachybacterium phenoliresistens</name>
    <dbReference type="NCBI Taxonomy" id="396014"/>
    <lineage>
        <taxon>Bacteria</taxon>
        <taxon>Bacillati</taxon>
        <taxon>Actinomycetota</taxon>
        <taxon>Actinomycetes</taxon>
        <taxon>Micrococcales</taxon>
        <taxon>Dermabacteraceae</taxon>
        <taxon>Brachybacterium</taxon>
    </lineage>
</organism>
<gene>
    <name evidence="3" type="ORF">BF93_17950</name>
</gene>
<dbReference type="OrthoDB" id="267914at2"/>
<dbReference type="PATRIC" id="fig|396014.3.peg.1927"/>
<dbReference type="HOGENOM" id="CLU_046655_1_0_11"/>
<keyword evidence="3" id="KW-0489">Methyltransferase</keyword>
<dbReference type="InterPro" id="IPR007848">
    <property type="entry name" value="Small_mtfrase_dom"/>
</dbReference>
<dbReference type="AlphaFoldDB" id="Z9JTE8"/>
<dbReference type="PANTHER" id="PTHR18895:SF74">
    <property type="entry name" value="MTRF1L RELEASE FACTOR GLUTAMINE METHYLTRANSFERASE"/>
    <property type="match status" value="1"/>
</dbReference>
<dbReference type="Gene3D" id="3.40.50.150">
    <property type="entry name" value="Vaccinia Virus protein VP39"/>
    <property type="match status" value="1"/>
</dbReference>
<name>Z9JTE8_9MICO</name>
<keyword evidence="4" id="KW-1185">Reference proteome</keyword>
<accession>Z9JTE8</accession>
<dbReference type="PANTHER" id="PTHR18895">
    <property type="entry name" value="HEMK METHYLTRANSFERASE"/>
    <property type="match status" value="1"/>
</dbReference>
<evidence type="ECO:0000259" key="2">
    <source>
        <dbReference type="Pfam" id="PF05175"/>
    </source>
</evidence>
<evidence type="ECO:0000256" key="1">
    <source>
        <dbReference type="SAM" id="MobiDB-lite"/>
    </source>
</evidence>
<dbReference type="SUPFAM" id="SSF53335">
    <property type="entry name" value="S-adenosyl-L-methionine-dependent methyltransferases"/>
    <property type="match status" value="1"/>
</dbReference>
<evidence type="ECO:0000313" key="4">
    <source>
        <dbReference type="Proteomes" id="UP000023067"/>
    </source>
</evidence>
<dbReference type="PROSITE" id="PS00092">
    <property type="entry name" value="N6_MTASE"/>
    <property type="match status" value="1"/>
</dbReference>
<dbReference type="InterPro" id="IPR050320">
    <property type="entry name" value="N5-glutamine_MTase"/>
</dbReference>
<feature type="region of interest" description="Disordered" evidence="1">
    <location>
        <begin position="1"/>
        <end position="21"/>
    </location>
</feature>
<dbReference type="STRING" id="396014.BF93_17950"/>
<evidence type="ECO:0000313" key="3">
    <source>
        <dbReference type="EMBL" id="EWS81061.1"/>
    </source>
</evidence>
<dbReference type="eggNOG" id="COG2890">
    <property type="taxonomic scope" value="Bacteria"/>
</dbReference>
<reference evidence="3 4" key="1">
    <citation type="submission" date="2014-02" db="EMBL/GenBank/DDBJ databases">
        <title>Genome sequence of Brachybacterium phenoliresistens strain W13A50.</title>
        <authorList>
            <person name="Wang X."/>
        </authorList>
    </citation>
    <scope>NUCLEOTIDE SEQUENCE [LARGE SCALE GENOMIC DNA]</scope>
    <source>
        <strain evidence="3 4">W13A50</strain>
    </source>
</reference>
<feature type="compositionally biased region" description="Basic and acidic residues" evidence="1">
    <location>
        <begin position="1"/>
        <end position="12"/>
    </location>
</feature>
<comment type="caution">
    <text evidence="3">The sequence shown here is derived from an EMBL/GenBank/DDBJ whole genome shotgun (WGS) entry which is preliminary data.</text>
</comment>
<dbReference type="RefSeq" id="WP_038372323.1">
    <property type="nucleotide sequence ID" value="NZ_KK069994.1"/>
</dbReference>
<dbReference type="EMBL" id="JDYK01000009">
    <property type="protein sequence ID" value="EWS81061.1"/>
    <property type="molecule type" value="Genomic_DNA"/>
</dbReference>
<dbReference type="GO" id="GO:0032259">
    <property type="term" value="P:methylation"/>
    <property type="evidence" value="ECO:0007669"/>
    <property type="project" value="UniProtKB-KW"/>
</dbReference>
<dbReference type="InterPro" id="IPR029063">
    <property type="entry name" value="SAM-dependent_MTases_sf"/>
</dbReference>
<dbReference type="CDD" id="cd02440">
    <property type="entry name" value="AdoMet_MTases"/>
    <property type="match status" value="1"/>
</dbReference>
<protein>
    <submittedName>
        <fullName evidence="3">Methylase</fullName>
    </submittedName>
</protein>
<proteinExistence type="predicted"/>
<dbReference type="GO" id="GO:0036009">
    <property type="term" value="F:protein-glutamine N-methyltransferase activity"/>
    <property type="evidence" value="ECO:0007669"/>
    <property type="project" value="TreeGrafter"/>
</dbReference>